<name>A0A7E4VHP7_PANRE</name>
<organism evidence="1 2">
    <name type="scientific">Panagrellus redivivus</name>
    <name type="common">Microworm</name>
    <dbReference type="NCBI Taxonomy" id="6233"/>
    <lineage>
        <taxon>Eukaryota</taxon>
        <taxon>Metazoa</taxon>
        <taxon>Ecdysozoa</taxon>
        <taxon>Nematoda</taxon>
        <taxon>Chromadorea</taxon>
        <taxon>Rhabditida</taxon>
        <taxon>Tylenchina</taxon>
        <taxon>Panagrolaimomorpha</taxon>
        <taxon>Panagrolaimoidea</taxon>
        <taxon>Panagrolaimidae</taxon>
        <taxon>Panagrellus</taxon>
    </lineage>
</organism>
<protein>
    <submittedName>
        <fullName evidence="2">F-box domain-containing protein</fullName>
    </submittedName>
</protein>
<keyword evidence="1" id="KW-1185">Reference proteome</keyword>
<dbReference type="AlphaFoldDB" id="A0A7E4VHP7"/>
<dbReference type="WBParaSite" id="Pan_g20991.t1">
    <property type="protein sequence ID" value="Pan_g20991.t1"/>
    <property type="gene ID" value="Pan_g20991"/>
</dbReference>
<evidence type="ECO:0000313" key="1">
    <source>
        <dbReference type="Proteomes" id="UP000492821"/>
    </source>
</evidence>
<proteinExistence type="predicted"/>
<dbReference type="Proteomes" id="UP000492821">
    <property type="component" value="Unassembled WGS sequence"/>
</dbReference>
<evidence type="ECO:0000313" key="2">
    <source>
        <dbReference type="WBParaSite" id="Pan_g20991.t1"/>
    </source>
</evidence>
<reference evidence="2" key="2">
    <citation type="submission" date="2020-10" db="UniProtKB">
        <authorList>
            <consortium name="WormBaseParasite"/>
        </authorList>
    </citation>
    <scope>IDENTIFICATION</scope>
</reference>
<sequence length="279" mass="32046">MRAFPETPAAAAAAPAPSATVSFQLPTLRFPVLRNFLDIMPLKDLYILRQKVPDAARFRGDIMDIVCVASDNAEQLNPQLEGFFPYSQFMGRHVPLKPADRLEVYMGNDICPEALKAKLVELEYSNLYIKGEYEWKQVFNFLHAGVKCVCLYDNLNLPLEDMEDFFKALLSYKISKVNFFNKNCNELWAETATKVWQTLTGTALQFVESRFNFVPEVRAVTNDDRELILSMNCWSNEDEVESQVGEPMDMDDVDDLEEFDFDNININEDLNNAIPVQYY</sequence>
<reference evidence="1" key="1">
    <citation type="journal article" date="2013" name="Genetics">
        <title>The draft genome and transcriptome of Panagrellus redivivus are shaped by the harsh demands of a free-living lifestyle.</title>
        <authorList>
            <person name="Srinivasan J."/>
            <person name="Dillman A.R."/>
            <person name="Macchietto M.G."/>
            <person name="Heikkinen L."/>
            <person name="Lakso M."/>
            <person name="Fracchia K.M."/>
            <person name="Antoshechkin I."/>
            <person name="Mortazavi A."/>
            <person name="Wong G."/>
            <person name="Sternberg P.W."/>
        </authorList>
    </citation>
    <scope>NUCLEOTIDE SEQUENCE [LARGE SCALE GENOMIC DNA]</scope>
    <source>
        <strain evidence="1">MT8872</strain>
    </source>
</reference>
<accession>A0A7E4VHP7</accession>